<dbReference type="AlphaFoldDB" id="A0A078A2B3"/>
<keyword evidence="2" id="KW-1133">Transmembrane helix</keyword>
<keyword evidence="2" id="KW-0812">Transmembrane</keyword>
<feature type="transmembrane region" description="Helical" evidence="2">
    <location>
        <begin position="79"/>
        <end position="97"/>
    </location>
</feature>
<evidence type="ECO:0000256" key="1">
    <source>
        <dbReference type="SAM" id="MobiDB-lite"/>
    </source>
</evidence>
<feature type="compositionally biased region" description="Low complexity" evidence="1">
    <location>
        <begin position="673"/>
        <end position="683"/>
    </location>
</feature>
<dbReference type="Proteomes" id="UP000039865">
    <property type="component" value="Unassembled WGS sequence"/>
</dbReference>
<keyword evidence="2" id="KW-0472">Membrane</keyword>
<protein>
    <recommendedName>
        <fullName evidence="5">Transmembrane protein</fullName>
    </recommendedName>
</protein>
<evidence type="ECO:0000313" key="3">
    <source>
        <dbReference type="EMBL" id="CDW76341.1"/>
    </source>
</evidence>
<accession>A0A078A2B3</accession>
<gene>
    <name evidence="3" type="primary">Contig14750.g15708</name>
    <name evidence="3" type="ORF">STYLEM_5341</name>
</gene>
<organism evidence="3 4">
    <name type="scientific">Stylonychia lemnae</name>
    <name type="common">Ciliate</name>
    <dbReference type="NCBI Taxonomy" id="5949"/>
    <lineage>
        <taxon>Eukaryota</taxon>
        <taxon>Sar</taxon>
        <taxon>Alveolata</taxon>
        <taxon>Ciliophora</taxon>
        <taxon>Intramacronucleata</taxon>
        <taxon>Spirotrichea</taxon>
        <taxon>Stichotrichia</taxon>
        <taxon>Sporadotrichida</taxon>
        <taxon>Oxytrichidae</taxon>
        <taxon>Stylonychinae</taxon>
        <taxon>Stylonychia</taxon>
    </lineage>
</organism>
<sequence length="729" mass="85794">MANSFLMQKMDYFLQQERKMSINDDQEQQPQYLVRYKTMFHQEQDLDRLMKEEEEKQKKQRKVWTSMHLQERLRKQLKINDVIAAILAVIGMIFGYLEQEFLFSTHPKYEQDEQVFVCRFGFVKSKYFKIMVIELIICSIHNPPRADFLFEADQMGKQLRYPFSTLLASAIFTRYKTSLADRCCAKIGIEADTIFSLKCSFKDQPFIILGYALAISSVVAGLIVKTFERPYYDDDFSPVPQISEQYQDYSFVQNGIWLLGLEIIILRLMLEEEIQMKQKVQHKAANALIYFFKYKLIVKKLHINIVTDTFRNKLREDKLILEVKLRDKIMIFSRERNRLKIEELAENVKIKQITEKVENDLARLAITLNQIREIDVSTKLLLQDQERDLKRLREINKNIKLFGIILNRLDPNSPGQKFISSKSMQSQKSVTEKYFSDNYQMEMKKNNIERQLSRKKSQRKSMKIAKQLEIISKKTTYTDFNMIESPQKSIYSHQQERRMVAFNKQNSLDGDLIDVKIRSLKQKLASPLKRNHYEIIQPSIMDQPDEEELKLEDAIESSEKVSSSQNNNDQMLMMRDLQNYQYSSVENDIRRENQQTDNNMIIQQNDQYFLENNNNNTLELLIQNMLSNNPTNAFNQQRSFQEHISQNPTRLFKNNFRRLTNPKGNNHKLNHQPSLSSSSPGGSRLRDQGGLGELSNNSKENIITIINNQEEQITDFSDLVLNNGSKINH</sequence>
<proteinExistence type="predicted"/>
<dbReference type="EMBL" id="CCKQ01005184">
    <property type="protein sequence ID" value="CDW76341.1"/>
    <property type="molecule type" value="Genomic_DNA"/>
</dbReference>
<evidence type="ECO:0000313" key="4">
    <source>
        <dbReference type="Proteomes" id="UP000039865"/>
    </source>
</evidence>
<dbReference type="InParanoid" id="A0A078A2B3"/>
<name>A0A078A2B3_STYLE</name>
<keyword evidence="4" id="KW-1185">Reference proteome</keyword>
<evidence type="ECO:0008006" key="5">
    <source>
        <dbReference type="Google" id="ProtNLM"/>
    </source>
</evidence>
<reference evidence="3 4" key="1">
    <citation type="submission" date="2014-06" db="EMBL/GenBank/DDBJ databases">
        <authorList>
            <person name="Swart Estienne"/>
        </authorList>
    </citation>
    <scope>NUCLEOTIDE SEQUENCE [LARGE SCALE GENOMIC DNA]</scope>
    <source>
        <strain evidence="3 4">130c</strain>
    </source>
</reference>
<feature type="region of interest" description="Disordered" evidence="1">
    <location>
        <begin position="656"/>
        <end position="695"/>
    </location>
</feature>
<evidence type="ECO:0000256" key="2">
    <source>
        <dbReference type="SAM" id="Phobius"/>
    </source>
</evidence>